<reference evidence="1" key="1">
    <citation type="submission" date="2014-11" db="EMBL/GenBank/DDBJ databases">
        <authorList>
            <person name="Amaro Gonzalez C."/>
        </authorList>
    </citation>
    <scope>NUCLEOTIDE SEQUENCE</scope>
</reference>
<dbReference type="AlphaFoldDB" id="A0A0E9XLM3"/>
<dbReference type="EMBL" id="GBXM01005281">
    <property type="protein sequence ID" value="JAI03297.1"/>
    <property type="molecule type" value="Transcribed_RNA"/>
</dbReference>
<evidence type="ECO:0000313" key="1">
    <source>
        <dbReference type="EMBL" id="JAI03297.1"/>
    </source>
</evidence>
<name>A0A0E9XLM3_ANGAN</name>
<sequence>MEDRKRQVKFTQVWSCACRRLRLGEKCTVQTSQVPASMETNVPHLKLYWQ</sequence>
<reference evidence="1" key="2">
    <citation type="journal article" date="2015" name="Fish Shellfish Immunol.">
        <title>Early steps in the European eel (Anguilla anguilla)-Vibrio vulnificus interaction in the gills: Role of the RtxA13 toxin.</title>
        <authorList>
            <person name="Callol A."/>
            <person name="Pajuelo D."/>
            <person name="Ebbesson L."/>
            <person name="Teles M."/>
            <person name="MacKenzie S."/>
            <person name="Amaro C."/>
        </authorList>
    </citation>
    <scope>NUCLEOTIDE SEQUENCE</scope>
</reference>
<protein>
    <submittedName>
        <fullName evidence="1">Uncharacterized protein</fullName>
    </submittedName>
</protein>
<proteinExistence type="predicted"/>
<accession>A0A0E9XLM3</accession>
<organism evidence="1">
    <name type="scientific">Anguilla anguilla</name>
    <name type="common">European freshwater eel</name>
    <name type="synonym">Muraena anguilla</name>
    <dbReference type="NCBI Taxonomy" id="7936"/>
    <lineage>
        <taxon>Eukaryota</taxon>
        <taxon>Metazoa</taxon>
        <taxon>Chordata</taxon>
        <taxon>Craniata</taxon>
        <taxon>Vertebrata</taxon>
        <taxon>Euteleostomi</taxon>
        <taxon>Actinopterygii</taxon>
        <taxon>Neopterygii</taxon>
        <taxon>Teleostei</taxon>
        <taxon>Anguilliformes</taxon>
        <taxon>Anguillidae</taxon>
        <taxon>Anguilla</taxon>
    </lineage>
</organism>